<feature type="domain" description="Ig-like" evidence="3">
    <location>
        <begin position="223"/>
        <end position="355"/>
    </location>
</feature>
<name>A0AAD5L7Z7_9CRUS</name>
<gene>
    <name evidence="4" type="ORF">GHT06_020587</name>
</gene>
<evidence type="ECO:0000256" key="1">
    <source>
        <dbReference type="SAM" id="MobiDB-lite"/>
    </source>
</evidence>
<dbReference type="SMART" id="SM00408">
    <property type="entry name" value="IGc2"/>
    <property type="match status" value="2"/>
</dbReference>
<evidence type="ECO:0000256" key="2">
    <source>
        <dbReference type="SAM" id="SignalP"/>
    </source>
</evidence>
<dbReference type="SMART" id="SM00409">
    <property type="entry name" value="IG"/>
    <property type="match status" value="2"/>
</dbReference>
<reference evidence="4 5" key="1">
    <citation type="submission" date="2022-05" db="EMBL/GenBank/DDBJ databases">
        <title>A multi-omics perspective on studying reproductive biology in Daphnia sinensis.</title>
        <authorList>
            <person name="Jia J."/>
        </authorList>
    </citation>
    <scope>NUCLEOTIDE SEQUENCE [LARGE SCALE GENOMIC DNA]</scope>
    <source>
        <strain evidence="4 5">WSL</strain>
    </source>
</reference>
<feature type="compositionally biased region" description="Basic and acidic residues" evidence="1">
    <location>
        <begin position="315"/>
        <end position="328"/>
    </location>
</feature>
<dbReference type="AlphaFoldDB" id="A0AAD5L7Z7"/>
<keyword evidence="2" id="KW-0732">Signal</keyword>
<dbReference type="Gene3D" id="2.60.40.10">
    <property type="entry name" value="Immunoglobulins"/>
    <property type="match status" value="2"/>
</dbReference>
<dbReference type="InterPro" id="IPR037448">
    <property type="entry name" value="Zig-8"/>
</dbReference>
<dbReference type="SUPFAM" id="SSF48726">
    <property type="entry name" value="Immunoglobulin"/>
    <property type="match status" value="2"/>
</dbReference>
<evidence type="ECO:0000313" key="5">
    <source>
        <dbReference type="Proteomes" id="UP000820818"/>
    </source>
</evidence>
<dbReference type="PANTHER" id="PTHR23279">
    <property type="entry name" value="DEFECTIVE PROBOSCIS EXTENSION RESPONSE DPR -RELATED"/>
    <property type="match status" value="1"/>
</dbReference>
<protein>
    <recommendedName>
        <fullName evidence="3">Ig-like domain-containing protein</fullName>
    </recommendedName>
</protein>
<accession>A0AAD5L7Z7</accession>
<comment type="caution">
    <text evidence="4">The sequence shown here is derived from an EMBL/GenBank/DDBJ whole genome shotgun (WGS) entry which is preliminary data.</text>
</comment>
<dbReference type="InterPro" id="IPR036179">
    <property type="entry name" value="Ig-like_dom_sf"/>
</dbReference>
<dbReference type="EMBL" id="WJBH02000009">
    <property type="protein sequence ID" value="KAI9552708.1"/>
    <property type="molecule type" value="Genomic_DNA"/>
</dbReference>
<dbReference type="PANTHER" id="PTHR23279:SF46">
    <property type="entry name" value="DEFECTIVE PROBOSCIS EXTENSION RESPONSE 10, ISOFORM A-RELATED"/>
    <property type="match status" value="1"/>
</dbReference>
<dbReference type="InterPro" id="IPR007110">
    <property type="entry name" value="Ig-like_dom"/>
</dbReference>
<feature type="region of interest" description="Disordered" evidence="1">
    <location>
        <begin position="41"/>
        <end position="100"/>
    </location>
</feature>
<feature type="signal peptide" evidence="2">
    <location>
        <begin position="1"/>
        <end position="35"/>
    </location>
</feature>
<dbReference type="InterPro" id="IPR003598">
    <property type="entry name" value="Ig_sub2"/>
</dbReference>
<dbReference type="Proteomes" id="UP000820818">
    <property type="component" value="Linkage Group LG9"/>
</dbReference>
<organism evidence="4 5">
    <name type="scientific">Daphnia sinensis</name>
    <dbReference type="NCBI Taxonomy" id="1820382"/>
    <lineage>
        <taxon>Eukaryota</taxon>
        <taxon>Metazoa</taxon>
        <taxon>Ecdysozoa</taxon>
        <taxon>Arthropoda</taxon>
        <taxon>Crustacea</taxon>
        <taxon>Branchiopoda</taxon>
        <taxon>Diplostraca</taxon>
        <taxon>Cladocera</taxon>
        <taxon>Anomopoda</taxon>
        <taxon>Daphniidae</taxon>
        <taxon>Daphnia</taxon>
        <taxon>Daphnia similis group</taxon>
    </lineage>
</organism>
<feature type="chain" id="PRO_5042244369" description="Ig-like domain-containing protein" evidence="2">
    <location>
        <begin position="36"/>
        <end position="413"/>
    </location>
</feature>
<dbReference type="GO" id="GO:0050808">
    <property type="term" value="P:synapse organization"/>
    <property type="evidence" value="ECO:0007669"/>
    <property type="project" value="TreeGrafter"/>
</dbReference>
<dbReference type="GO" id="GO:0032589">
    <property type="term" value="C:neuron projection membrane"/>
    <property type="evidence" value="ECO:0007669"/>
    <property type="project" value="TreeGrafter"/>
</dbReference>
<dbReference type="InterPro" id="IPR013783">
    <property type="entry name" value="Ig-like_fold"/>
</dbReference>
<evidence type="ECO:0000313" key="4">
    <source>
        <dbReference type="EMBL" id="KAI9552708.1"/>
    </source>
</evidence>
<sequence length="413" mass="45418">MICKWTARTGQTMRSCCLCYWIFLLVSSTIIVASAKPTSAQLNHHHRTTNNKVIKADGSDGTSSFPRRLHHRYRAKEDDDSPAAGQAKNAAEKKADSAAIAEDDYPSDFRWPESYFDLEASSDVAVVVGQTAFLVCRVAVAGNWTVSWVGPDHPHDNRNVNLLTVGTDTYTPDRRFRGLHVPSSPEWTLQIKATTLDDAGNYECQLSSTPLRTHVVRLHIIEPHIQILNGPEVYVHEGSMLNLTCVISPAVDASLLLWSRNGQILNWLYQSNEAGGSGQLDARIHVYDGRLWVDRGGGNAEGAVENEADVASDQRQTDVESRNHKQKESLSTATMSQLLVDKAQMFHSGRYVCSALGASGTWTLVHILADEQPAAMQRGNPASSFNHPLLAGWIAWSVCVIHRYLAPPAALLA</sequence>
<feature type="domain" description="Ig-like" evidence="3">
    <location>
        <begin position="112"/>
        <end position="216"/>
    </location>
</feature>
<evidence type="ECO:0000259" key="3">
    <source>
        <dbReference type="PROSITE" id="PS50835"/>
    </source>
</evidence>
<feature type="region of interest" description="Disordered" evidence="1">
    <location>
        <begin position="303"/>
        <end position="330"/>
    </location>
</feature>
<dbReference type="PROSITE" id="PS50835">
    <property type="entry name" value="IG_LIKE"/>
    <property type="match status" value="2"/>
</dbReference>
<dbReference type="InterPro" id="IPR003599">
    <property type="entry name" value="Ig_sub"/>
</dbReference>
<proteinExistence type="predicted"/>
<keyword evidence="5" id="KW-1185">Reference proteome</keyword>